<dbReference type="InterPro" id="IPR011006">
    <property type="entry name" value="CheY-like_superfamily"/>
</dbReference>
<comment type="catalytic activity">
    <reaction evidence="2">
        <text>2 GTP = 3',3'-c-di-GMP + 2 diphosphate</text>
        <dbReference type="Rhea" id="RHEA:24898"/>
        <dbReference type="ChEBI" id="CHEBI:33019"/>
        <dbReference type="ChEBI" id="CHEBI:37565"/>
        <dbReference type="ChEBI" id="CHEBI:58805"/>
        <dbReference type="EC" id="2.7.7.65"/>
    </reaction>
</comment>
<evidence type="ECO:0000259" key="5">
    <source>
        <dbReference type="PROSITE" id="PS50887"/>
    </source>
</evidence>
<accession>A0A2W5QKD8</accession>
<evidence type="ECO:0000256" key="1">
    <source>
        <dbReference type="ARBA" id="ARBA00012528"/>
    </source>
</evidence>
<dbReference type="Gene3D" id="3.30.70.270">
    <property type="match status" value="1"/>
</dbReference>
<dbReference type="Pfam" id="PF00072">
    <property type="entry name" value="Response_reg"/>
    <property type="match status" value="1"/>
</dbReference>
<evidence type="ECO:0000256" key="2">
    <source>
        <dbReference type="ARBA" id="ARBA00034247"/>
    </source>
</evidence>
<dbReference type="SUPFAM" id="SSF55073">
    <property type="entry name" value="Nucleotide cyclase"/>
    <property type="match status" value="1"/>
</dbReference>
<comment type="caution">
    <text evidence="6">The sequence shown here is derived from an EMBL/GenBank/DDBJ whole genome shotgun (WGS) entry which is preliminary data.</text>
</comment>
<evidence type="ECO:0000256" key="3">
    <source>
        <dbReference type="PROSITE-ProRule" id="PRU00169"/>
    </source>
</evidence>
<gene>
    <name evidence="6" type="ORF">DI555_19875</name>
</gene>
<evidence type="ECO:0000259" key="4">
    <source>
        <dbReference type="PROSITE" id="PS50110"/>
    </source>
</evidence>
<dbReference type="InterPro" id="IPR029787">
    <property type="entry name" value="Nucleotide_cyclase"/>
</dbReference>
<protein>
    <recommendedName>
        <fullName evidence="1">diguanylate cyclase</fullName>
        <ecNumber evidence="1">2.7.7.65</ecNumber>
    </recommendedName>
</protein>
<dbReference type="PROSITE" id="PS50110">
    <property type="entry name" value="RESPONSE_REGULATORY"/>
    <property type="match status" value="1"/>
</dbReference>
<dbReference type="PANTHER" id="PTHR45138">
    <property type="entry name" value="REGULATORY COMPONENTS OF SENSORY TRANSDUCTION SYSTEM"/>
    <property type="match status" value="1"/>
</dbReference>
<dbReference type="SUPFAM" id="SSF52172">
    <property type="entry name" value="CheY-like"/>
    <property type="match status" value="1"/>
</dbReference>
<evidence type="ECO:0000313" key="7">
    <source>
        <dbReference type="Proteomes" id="UP000249082"/>
    </source>
</evidence>
<organism evidence="6 7">
    <name type="scientific">Novosphingobium pentaromativorans</name>
    <dbReference type="NCBI Taxonomy" id="205844"/>
    <lineage>
        <taxon>Bacteria</taxon>
        <taxon>Pseudomonadati</taxon>
        <taxon>Pseudomonadota</taxon>
        <taxon>Alphaproteobacteria</taxon>
        <taxon>Sphingomonadales</taxon>
        <taxon>Sphingomonadaceae</taxon>
        <taxon>Novosphingobium</taxon>
    </lineage>
</organism>
<dbReference type="InterPro" id="IPR050469">
    <property type="entry name" value="Diguanylate_Cyclase"/>
</dbReference>
<dbReference type="InterPro" id="IPR001789">
    <property type="entry name" value="Sig_transdc_resp-reg_receiver"/>
</dbReference>
<feature type="domain" description="Response regulatory" evidence="4">
    <location>
        <begin position="5"/>
        <end position="120"/>
    </location>
</feature>
<dbReference type="SMART" id="SM00267">
    <property type="entry name" value="GGDEF"/>
    <property type="match status" value="1"/>
</dbReference>
<feature type="domain" description="GGDEF" evidence="5">
    <location>
        <begin position="163"/>
        <end position="300"/>
    </location>
</feature>
<dbReference type="Gene3D" id="3.40.50.2300">
    <property type="match status" value="1"/>
</dbReference>
<dbReference type="AlphaFoldDB" id="A0A2W5QKD8"/>
<dbReference type="SMART" id="SM00448">
    <property type="entry name" value="REC"/>
    <property type="match status" value="1"/>
</dbReference>
<reference evidence="6 7" key="1">
    <citation type="submission" date="2017-08" db="EMBL/GenBank/DDBJ databases">
        <title>Infants hospitalized years apart are colonized by the same room-sourced microbial strains.</title>
        <authorList>
            <person name="Brooks B."/>
            <person name="Olm M.R."/>
            <person name="Firek B.A."/>
            <person name="Baker R."/>
            <person name="Thomas B.C."/>
            <person name="Morowitz M.J."/>
            <person name="Banfield J.F."/>
        </authorList>
    </citation>
    <scope>NUCLEOTIDE SEQUENCE [LARGE SCALE GENOMIC DNA]</scope>
    <source>
        <strain evidence="6">S2_005_002_R2_33</strain>
    </source>
</reference>
<dbReference type="GO" id="GO:1902201">
    <property type="term" value="P:negative regulation of bacterial-type flagellum-dependent cell motility"/>
    <property type="evidence" value="ECO:0007669"/>
    <property type="project" value="TreeGrafter"/>
</dbReference>
<feature type="modified residue" description="4-aspartylphosphate" evidence="3">
    <location>
        <position position="53"/>
    </location>
</feature>
<dbReference type="GO" id="GO:0005886">
    <property type="term" value="C:plasma membrane"/>
    <property type="evidence" value="ECO:0007669"/>
    <property type="project" value="TreeGrafter"/>
</dbReference>
<dbReference type="InterPro" id="IPR043128">
    <property type="entry name" value="Rev_trsase/Diguanyl_cyclase"/>
</dbReference>
<sequence>MTKATILVVDDDVANIEIMNAVLEDDYDVCFATSGEEAIDTARSVDPDLILLDIMLPGLDGFEVCRQLKVDPVLADVPVIFMTGLGDSEDEMRGLSLGAIDYVAKPIQPAILRARVGNHVELKRLRDKLAELAVTDALTGLSNRRQLERTLEGEWVRLCRTGDWLSVIMLDIDFFKQFNDTYGHVAGDRCIVMIAASLNRALRRMTAVTARYGGEEFVCILPGADPATARQVAEEIRRQVNALQIPHESSKVSPCVTVSVGVASARCSGETNPERWIAEADKQLYLSKVSGRDRIVATEFEVPCVG</sequence>
<name>A0A2W5QKD8_9SPHN</name>
<dbReference type="GO" id="GO:0043709">
    <property type="term" value="P:cell adhesion involved in single-species biofilm formation"/>
    <property type="evidence" value="ECO:0007669"/>
    <property type="project" value="TreeGrafter"/>
</dbReference>
<dbReference type="GO" id="GO:0000160">
    <property type="term" value="P:phosphorelay signal transduction system"/>
    <property type="evidence" value="ECO:0007669"/>
    <property type="project" value="InterPro"/>
</dbReference>
<dbReference type="PROSITE" id="PS50887">
    <property type="entry name" value="GGDEF"/>
    <property type="match status" value="1"/>
</dbReference>
<dbReference type="NCBIfam" id="TIGR00254">
    <property type="entry name" value="GGDEF"/>
    <property type="match status" value="1"/>
</dbReference>
<dbReference type="EMBL" id="QFPX01000022">
    <property type="protein sequence ID" value="PZQ51950.1"/>
    <property type="molecule type" value="Genomic_DNA"/>
</dbReference>
<dbReference type="Pfam" id="PF00990">
    <property type="entry name" value="GGDEF"/>
    <property type="match status" value="1"/>
</dbReference>
<dbReference type="GO" id="GO:0052621">
    <property type="term" value="F:diguanylate cyclase activity"/>
    <property type="evidence" value="ECO:0007669"/>
    <property type="project" value="UniProtKB-EC"/>
</dbReference>
<dbReference type="InterPro" id="IPR000160">
    <property type="entry name" value="GGDEF_dom"/>
</dbReference>
<dbReference type="EC" id="2.7.7.65" evidence="1"/>
<dbReference type="PANTHER" id="PTHR45138:SF9">
    <property type="entry name" value="DIGUANYLATE CYCLASE DGCM-RELATED"/>
    <property type="match status" value="1"/>
</dbReference>
<proteinExistence type="predicted"/>
<dbReference type="FunFam" id="3.30.70.270:FF:000001">
    <property type="entry name" value="Diguanylate cyclase domain protein"/>
    <property type="match status" value="1"/>
</dbReference>
<dbReference type="Proteomes" id="UP000249082">
    <property type="component" value="Unassembled WGS sequence"/>
</dbReference>
<dbReference type="CDD" id="cd01949">
    <property type="entry name" value="GGDEF"/>
    <property type="match status" value="1"/>
</dbReference>
<keyword evidence="3" id="KW-0597">Phosphoprotein</keyword>
<evidence type="ECO:0000313" key="6">
    <source>
        <dbReference type="EMBL" id="PZQ51950.1"/>
    </source>
</evidence>